<dbReference type="GO" id="GO:0006310">
    <property type="term" value="P:DNA recombination"/>
    <property type="evidence" value="ECO:0007669"/>
    <property type="project" value="InterPro"/>
</dbReference>
<dbReference type="GO" id="GO:0043590">
    <property type="term" value="C:bacterial nucleoid"/>
    <property type="evidence" value="ECO:0007669"/>
    <property type="project" value="TreeGrafter"/>
</dbReference>
<dbReference type="Proteomes" id="UP000192602">
    <property type="component" value="Unassembled WGS sequence"/>
</dbReference>
<dbReference type="InterPro" id="IPR004604">
    <property type="entry name" value="DNA_recomb/repair_RecN"/>
</dbReference>
<dbReference type="AlphaFoldDB" id="A0A1W1WTN1"/>
<sequence>MVERLYLKEHFGFEEVVLSFRNSLIVFTGPSGAGKSVLINALLALFGMKNPEAKVSEIVVQANVDLERFGIESEEDIVIIRSMKKEKSRYFINEQSISKKSLQELFSPMVSYLNQKDQSFFASTNILNIIDDFVESEEFVKNKLLLQELYQRYIKTKKHLEEIEQKEQKSQELREFLEFEIAKIDRINPQVGEYEELMQVKKELSKKEKIAQALQRAENIFEYESAVQEALDLIGKSSDFFNATMNELRDIFYAEATRLEELEEVDIETVLSRIEELSSLKRRYGSIEEAIEQRKKKKEELEALENISFEKEHLQKELDSLQQQLQDIAASITKARKEAAKRVQERVNEYLHQLKLPAAAIAIENKNLDASGADEAEVLLNGVNFKNISSGEYNRLRLAFMAAWSDVGGKKGILVLDEIDANISGEESMAVAKILKKLSSNYQIFAISHQAQLASLADQHFLVTKENGKSSVKEIEEEQRVEEIARIISGEKITQEAKDFAKKLLKESI</sequence>
<keyword evidence="4" id="KW-0547">Nucleotide-binding</keyword>
<gene>
    <name evidence="12" type="ORF">SAMN05660197_1366</name>
</gene>
<dbReference type="SMART" id="SM00382">
    <property type="entry name" value="AAA"/>
    <property type="match status" value="1"/>
</dbReference>
<evidence type="ECO:0000259" key="11">
    <source>
        <dbReference type="SMART" id="SM00382"/>
    </source>
</evidence>
<dbReference type="Gene3D" id="3.40.50.300">
    <property type="entry name" value="P-loop containing nucleotide triphosphate hydrolases"/>
    <property type="match status" value="2"/>
</dbReference>
<evidence type="ECO:0000313" key="13">
    <source>
        <dbReference type="Proteomes" id="UP000192602"/>
    </source>
</evidence>
<keyword evidence="10" id="KW-0175">Coiled coil</keyword>
<dbReference type="PANTHER" id="PTHR11059:SF0">
    <property type="entry name" value="DNA REPAIR PROTEIN RECN"/>
    <property type="match status" value="1"/>
</dbReference>
<comment type="similarity">
    <text evidence="2 9">Belongs to the RecN family.</text>
</comment>
<evidence type="ECO:0000256" key="3">
    <source>
        <dbReference type="ARBA" id="ARBA00021315"/>
    </source>
</evidence>
<keyword evidence="5 9" id="KW-0227">DNA damage</keyword>
<evidence type="ECO:0000256" key="5">
    <source>
        <dbReference type="ARBA" id="ARBA00022763"/>
    </source>
</evidence>
<dbReference type="InterPro" id="IPR003395">
    <property type="entry name" value="RecF/RecN/SMC_N"/>
</dbReference>
<evidence type="ECO:0000256" key="8">
    <source>
        <dbReference type="ARBA" id="ARBA00033408"/>
    </source>
</evidence>
<dbReference type="GO" id="GO:0006281">
    <property type="term" value="P:DNA repair"/>
    <property type="evidence" value="ECO:0007669"/>
    <property type="project" value="UniProtKB-KW"/>
</dbReference>
<dbReference type="PANTHER" id="PTHR11059">
    <property type="entry name" value="DNA REPAIR PROTEIN RECN"/>
    <property type="match status" value="1"/>
</dbReference>
<keyword evidence="13" id="KW-1185">Reference proteome</keyword>
<dbReference type="PIRSF" id="PIRSF003128">
    <property type="entry name" value="RecN"/>
    <property type="match status" value="1"/>
</dbReference>
<evidence type="ECO:0000313" key="12">
    <source>
        <dbReference type="EMBL" id="SMC09549.1"/>
    </source>
</evidence>
<comment type="function">
    <text evidence="1 9">May be involved in recombinational repair of damaged DNA.</text>
</comment>
<dbReference type="GO" id="GO:0009432">
    <property type="term" value="P:SOS response"/>
    <property type="evidence" value="ECO:0007669"/>
    <property type="project" value="TreeGrafter"/>
</dbReference>
<evidence type="ECO:0000256" key="4">
    <source>
        <dbReference type="ARBA" id="ARBA00022741"/>
    </source>
</evidence>
<proteinExistence type="inferred from homology"/>
<reference evidence="13" key="1">
    <citation type="submission" date="2017-04" db="EMBL/GenBank/DDBJ databases">
        <authorList>
            <person name="Varghese N."/>
            <person name="Submissions S."/>
        </authorList>
    </citation>
    <scope>NUCLEOTIDE SEQUENCE [LARGE SCALE GENOMIC DNA]</scope>
    <source>
        <strain evidence="13">DSM 16512</strain>
    </source>
</reference>
<accession>A0A1W1WTN1</accession>
<dbReference type="EMBL" id="FWWZ01000001">
    <property type="protein sequence ID" value="SMC09549.1"/>
    <property type="molecule type" value="Genomic_DNA"/>
</dbReference>
<protein>
    <recommendedName>
        <fullName evidence="3 9">DNA repair protein RecN</fullName>
    </recommendedName>
    <alternativeName>
        <fullName evidence="8 9">Recombination protein N</fullName>
    </alternativeName>
</protein>
<dbReference type="SUPFAM" id="SSF52540">
    <property type="entry name" value="P-loop containing nucleoside triphosphate hydrolases"/>
    <property type="match status" value="1"/>
</dbReference>
<dbReference type="InterPro" id="IPR003593">
    <property type="entry name" value="AAA+_ATPase"/>
</dbReference>
<evidence type="ECO:0000256" key="2">
    <source>
        <dbReference type="ARBA" id="ARBA00009441"/>
    </source>
</evidence>
<evidence type="ECO:0000256" key="10">
    <source>
        <dbReference type="SAM" id="Coils"/>
    </source>
</evidence>
<dbReference type="STRING" id="1069081.SAMN05660197_1366"/>
<keyword evidence="7 9" id="KW-0234">DNA repair</keyword>
<evidence type="ECO:0000256" key="7">
    <source>
        <dbReference type="ARBA" id="ARBA00023204"/>
    </source>
</evidence>
<feature type="domain" description="AAA+ ATPase" evidence="11">
    <location>
        <begin position="21"/>
        <end position="467"/>
    </location>
</feature>
<evidence type="ECO:0000256" key="9">
    <source>
        <dbReference type="PIRNR" id="PIRNR003128"/>
    </source>
</evidence>
<feature type="coiled-coil region" evidence="10">
    <location>
        <begin position="277"/>
        <end position="338"/>
    </location>
</feature>
<dbReference type="RefSeq" id="WP_281848033.1">
    <property type="nucleotide sequence ID" value="NZ_AP026671.1"/>
</dbReference>
<evidence type="ECO:0000256" key="6">
    <source>
        <dbReference type="ARBA" id="ARBA00022840"/>
    </source>
</evidence>
<name>A0A1W1WTN1_9BACT</name>
<dbReference type="GO" id="GO:0005524">
    <property type="term" value="F:ATP binding"/>
    <property type="evidence" value="ECO:0007669"/>
    <property type="project" value="UniProtKB-KW"/>
</dbReference>
<organism evidence="12 13">
    <name type="scientific">Nitratiruptor tergarcus DSM 16512</name>
    <dbReference type="NCBI Taxonomy" id="1069081"/>
    <lineage>
        <taxon>Bacteria</taxon>
        <taxon>Pseudomonadati</taxon>
        <taxon>Campylobacterota</taxon>
        <taxon>Epsilonproteobacteria</taxon>
        <taxon>Nautiliales</taxon>
        <taxon>Nitratiruptoraceae</taxon>
        <taxon>Nitratiruptor</taxon>
    </lineage>
</organism>
<evidence type="ECO:0000256" key="1">
    <source>
        <dbReference type="ARBA" id="ARBA00003618"/>
    </source>
</evidence>
<dbReference type="InterPro" id="IPR027417">
    <property type="entry name" value="P-loop_NTPase"/>
</dbReference>
<dbReference type="Pfam" id="PF02463">
    <property type="entry name" value="SMC_N"/>
    <property type="match status" value="1"/>
</dbReference>
<feature type="coiled-coil region" evidence="10">
    <location>
        <begin position="146"/>
        <end position="217"/>
    </location>
</feature>
<keyword evidence="6" id="KW-0067">ATP-binding</keyword>